<accession>A0A176K3P9</accession>
<dbReference type="GO" id="GO:0005975">
    <property type="term" value="P:carbohydrate metabolic process"/>
    <property type="evidence" value="ECO:0007669"/>
    <property type="project" value="InterPro"/>
</dbReference>
<dbReference type="AlphaFoldDB" id="A0A176K3P9"/>
<dbReference type="SUPFAM" id="SSF51445">
    <property type="entry name" value="(Trans)glycosidases"/>
    <property type="match status" value="1"/>
</dbReference>
<dbReference type="STRING" id="1453497.AT15_03725"/>
<dbReference type="PROSITE" id="PS00775">
    <property type="entry name" value="GLYCOSYL_HYDROL_F3"/>
    <property type="match status" value="1"/>
</dbReference>
<dbReference type="Pfam" id="PF14310">
    <property type="entry name" value="Fn3-like"/>
    <property type="match status" value="1"/>
</dbReference>
<evidence type="ECO:0000313" key="7">
    <source>
        <dbReference type="Proteomes" id="UP000077339"/>
    </source>
</evidence>
<dbReference type="Gene3D" id="2.60.40.10">
    <property type="entry name" value="Immunoglobulins"/>
    <property type="match status" value="1"/>
</dbReference>
<organism evidence="6 7">
    <name type="scientific">Kosmotoga arenicorallina S304</name>
    <dbReference type="NCBI Taxonomy" id="1453497"/>
    <lineage>
        <taxon>Bacteria</taxon>
        <taxon>Thermotogati</taxon>
        <taxon>Thermotogota</taxon>
        <taxon>Thermotogae</taxon>
        <taxon>Kosmotogales</taxon>
        <taxon>Kosmotogaceae</taxon>
        <taxon>Kosmotoga</taxon>
    </lineage>
</organism>
<dbReference type="SUPFAM" id="SSF52279">
    <property type="entry name" value="Beta-D-glucan exohydrolase, C-terminal domain"/>
    <property type="match status" value="1"/>
</dbReference>
<dbReference type="InterPro" id="IPR050288">
    <property type="entry name" value="Cellulose_deg_GH3"/>
</dbReference>
<evidence type="ECO:0000256" key="3">
    <source>
        <dbReference type="ARBA" id="ARBA00023277"/>
    </source>
</evidence>
<dbReference type="InterPro" id="IPR001764">
    <property type="entry name" value="Glyco_hydro_3_N"/>
</dbReference>
<dbReference type="InterPro" id="IPR036962">
    <property type="entry name" value="Glyco_hydro_3_N_sf"/>
</dbReference>
<evidence type="ECO:0000256" key="4">
    <source>
        <dbReference type="RuleBase" id="RU361161"/>
    </source>
</evidence>
<dbReference type="InterPro" id="IPR036881">
    <property type="entry name" value="Glyco_hydro_3_C_sf"/>
</dbReference>
<dbReference type="PRINTS" id="PR00133">
    <property type="entry name" value="GLHYDRLASE3"/>
</dbReference>
<comment type="caution">
    <text evidence="6">The sequence shown here is derived from an EMBL/GenBank/DDBJ whole genome shotgun (WGS) entry which is preliminary data.</text>
</comment>
<dbReference type="PATRIC" id="fig|1453497.3.peg.738"/>
<dbReference type="InterPro" id="IPR026891">
    <property type="entry name" value="Fn3-like"/>
</dbReference>
<dbReference type="Proteomes" id="UP000077339">
    <property type="component" value="Unassembled WGS sequence"/>
</dbReference>
<dbReference type="InterPro" id="IPR013783">
    <property type="entry name" value="Ig-like_fold"/>
</dbReference>
<feature type="domain" description="Fibronectin type III-like" evidence="5">
    <location>
        <begin position="632"/>
        <end position="701"/>
    </location>
</feature>
<dbReference type="SMART" id="SM01217">
    <property type="entry name" value="Fn3_like"/>
    <property type="match status" value="1"/>
</dbReference>
<dbReference type="Pfam" id="PF00933">
    <property type="entry name" value="Glyco_hydro_3"/>
    <property type="match status" value="1"/>
</dbReference>
<dbReference type="Gene3D" id="3.40.50.1700">
    <property type="entry name" value="Glycoside hydrolase family 3 C-terminal domain"/>
    <property type="match status" value="1"/>
</dbReference>
<dbReference type="Pfam" id="PF01915">
    <property type="entry name" value="Glyco_hydro_3_C"/>
    <property type="match status" value="1"/>
</dbReference>
<dbReference type="InterPro" id="IPR017853">
    <property type="entry name" value="GH"/>
</dbReference>
<evidence type="ECO:0000256" key="1">
    <source>
        <dbReference type="ARBA" id="ARBA00005336"/>
    </source>
</evidence>
<dbReference type="Gene3D" id="3.20.20.300">
    <property type="entry name" value="Glycoside hydrolase, family 3, N-terminal domain"/>
    <property type="match status" value="1"/>
</dbReference>
<dbReference type="InterPro" id="IPR019800">
    <property type="entry name" value="Glyco_hydro_3_AS"/>
</dbReference>
<protein>
    <submittedName>
        <fullName evidence="6">Glycoside hydrolase</fullName>
    </submittedName>
</protein>
<sequence>MIDIEKIVSSMTLDEKVHFVVGVGMLDHNDNPKGKVYGSAGETLEIKRLGLPNSVLADGPAGLRIYPEREGDDRTYYTTAFPVETMIASTWNREILWKVGEAMGEEVKEYGVDILLAPAVNIHRNPLCGRNFEYYSEDPLLSGEMAANFVMGLQAKGVGACVKHFVANEQETNRMTIDTIVSERALREIYLKPFEIVIKKARPWTIMSSYNKLKGYYTSENKWLLTNILREELGFEGFVMTDWFAGSNGAKQILAGNDLIMPGKSYQFLPHRTDETEDIFKALESGELSEKILDERIKKILSVLVKTPSYNSYSYSNSPDLKKHAEVSYEAGCEGVVLLKNNYALPISKDTPFVVFGTGQIETVRGGTGSGETHPEYTINLIDGINERNLNIDKEIVEFYSSKVKEFREGDYKISYGSWNEEIKPKLPENLFDRDDYEKISRRNDVAFIVISRISGEGKDRSLEKGDYYLTDDEKEMLRTVSEVFRSKGKKTVAVLNIGGPIEMESWKDYCDAILVLWQPGQEAGRIFADVIRGVVNPSGKLPTTFPRNYDDIPSKSFPGEPAENPVRVVYDEGIYVGYRYYDTFRVQPVYEFGFGLSYTEFEYSDLNLKKNGEKIVLSFKVKNTGNFAGKEVAQVYVKAPRVKIDKPYQELKAFEKTNLLAPGEEQRISIEIQYPELASYDGYNWVVEEGEYEFRIGSSSRDIRLVGKISL</sequence>
<keyword evidence="7" id="KW-1185">Reference proteome</keyword>
<keyword evidence="4" id="KW-0326">Glycosidase</keyword>
<evidence type="ECO:0000313" key="6">
    <source>
        <dbReference type="EMBL" id="OAA31945.1"/>
    </source>
</evidence>
<dbReference type="GO" id="GO:0004553">
    <property type="term" value="F:hydrolase activity, hydrolyzing O-glycosyl compounds"/>
    <property type="evidence" value="ECO:0007669"/>
    <property type="project" value="InterPro"/>
</dbReference>
<dbReference type="PANTHER" id="PTHR42715">
    <property type="entry name" value="BETA-GLUCOSIDASE"/>
    <property type="match status" value="1"/>
</dbReference>
<evidence type="ECO:0000256" key="2">
    <source>
        <dbReference type="ARBA" id="ARBA00022801"/>
    </source>
</evidence>
<keyword evidence="3" id="KW-0119">Carbohydrate metabolism</keyword>
<reference evidence="6 7" key="1">
    <citation type="submission" date="2014-02" db="EMBL/GenBank/DDBJ databases">
        <title>Kosmotoga genome sequencing.</title>
        <authorList>
            <person name="Pollo S.M."/>
            <person name="Charchuk R."/>
            <person name="Nesbo C.L."/>
        </authorList>
    </citation>
    <scope>NUCLEOTIDE SEQUENCE [LARGE SCALE GENOMIC DNA]</scope>
    <source>
        <strain evidence="6 7">S304</strain>
    </source>
</reference>
<name>A0A176K3P9_9BACT</name>
<comment type="similarity">
    <text evidence="1 4">Belongs to the glycosyl hydrolase 3 family.</text>
</comment>
<dbReference type="InterPro" id="IPR002772">
    <property type="entry name" value="Glyco_hydro_3_C"/>
</dbReference>
<keyword evidence="2 4" id="KW-0378">Hydrolase</keyword>
<proteinExistence type="inferred from homology"/>
<evidence type="ECO:0000259" key="5">
    <source>
        <dbReference type="SMART" id="SM01217"/>
    </source>
</evidence>
<dbReference type="PANTHER" id="PTHR42715:SF10">
    <property type="entry name" value="BETA-GLUCOSIDASE"/>
    <property type="match status" value="1"/>
</dbReference>
<gene>
    <name evidence="6" type="ORF">AT15_03725</name>
</gene>
<dbReference type="EMBL" id="JFHK01000002">
    <property type="protein sequence ID" value="OAA31945.1"/>
    <property type="molecule type" value="Genomic_DNA"/>
</dbReference>